<dbReference type="GO" id="GO:0015937">
    <property type="term" value="P:coenzyme A biosynthetic process"/>
    <property type="evidence" value="ECO:0007669"/>
    <property type="project" value="UniProtKB-UniRule"/>
</dbReference>
<accession>A0A5R9KYC3</accession>
<gene>
    <name evidence="5" type="primary">coaE</name>
    <name evidence="7" type="ORF">FEN17_16630</name>
</gene>
<comment type="similarity">
    <text evidence="1 5">Belongs to the CoaE family.</text>
</comment>
<keyword evidence="4 5" id="KW-0173">Coenzyme A biosynthesis</keyword>
<dbReference type="PANTHER" id="PTHR10695">
    <property type="entry name" value="DEPHOSPHO-COA KINASE-RELATED"/>
    <property type="match status" value="1"/>
</dbReference>
<comment type="caution">
    <text evidence="7">The sequence shown here is derived from an EMBL/GenBank/DDBJ whole genome shotgun (WGS) entry which is preliminary data.</text>
</comment>
<name>A0A5R9KYC3_9BACT</name>
<comment type="function">
    <text evidence="5">Catalyzes the phosphorylation of the 3'-hydroxyl group of dephosphocoenzyme A to form coenzyme A.</text>
</comment>
<keyword evidence="8" id="KW-1185">Reference proteome</keyword>
<dbReference type="GO" id="GO:0004140">
    <property type="term" value="F:dephospho-CoA kinase activity"/>
    <property type="evidence" value="ECO:0007669"/>
    <property type="project" value="UniProtKB-UniRule"/>
</dbReference>
<evidence type="ECO:0000256" key="6">
    <source>
        <dbReference type="NCBIfam" id="TIGR00152"/>
    </source>
</evidence>
<dbReference type="HAMAP" id="MF_00376">
    <property type="entry name" value="Dephospho_CoA_kinase"/>
    <property type="match status" value="1"/>
</dbReference>
<evidence type="ECO:0000256" key="2">
    <source>
        <dbReference type="ARBA" id="ARBA00022741"/>
    </source>
</evidence>
<evidence type="ECO:0000256" key="4">
    <source>
        <dbReference type="ARBA" id="ARBA00022993"/>
    </source>
</evidence>
<evidence type="ECO:0000313" key="8">
    <source>
        <dbReference type="Proteomes" id="UP000306402"/>
    </source>
</evidence>
<dbReference type="UniPathway" id="UPA00241">
    <property type="reaction ID" value="UER00356"/>
</dbReference>
<evidence type="ECO:0000256" key="5">
    <source>
        <dbReference type="HAMAP-Rule" id="MF_00376"/>
    </source>
</evidence>
<reference evidence="7 8" key="1">
    <citation type="submission" date="2019-05" db="EMBL/GenBank/DDBJ databases">
        <authorList>
            <person name="Qu J.-H."/>
        </authorList>
    </citation>
    <scope>NUCLEOTIDE SEQUENCE [LARGE SCALE GENOMIC DNA]</scope>
    <source>
        <strain evidence="7 8">T17</strain>
    </source>
</reference>
<dbReference type="EC" id="2.7.1.24" evidence="5 6"/>
<sequence>MVRSKPLQIGVTGGIGSGKSMVCQLFACLDIPVYQADSRAKWLSNYHVEVRRQIVELLGPQAYNDQGLYDTTYVASQVFQNETLLKQLNAIIHPAVMRDTNEWVERNATSPYVVKEAAIMNAAGQGNSLDYVVVVDAPVELRVQRILQRDRRTEQEIRAIITRQVSDESRRGIADFVITNDESSRLIPQVLDLHQIFLGKRKVV</sequence>
<dbReference type="AlphaFoldDB" id="A0A5R9KYC3"/>
<dbReference type="GO" id="GO:0005737">
    <property type="term" value="C:cytoplasm"/>
    <property type="evidence" value="ECO:0007669"/>
    <property type="project" value="UniProtKB-SubCell"/>
</dbReference>
<dbReference type="EMBL" id="VCEJ01000004">
    <property type="protein sequence ID" value="TLV01080.1"/>
    <property type="molecule type" value="Genomic_DNA"/>
</dbReference>
<evidence type="ECO:0000256" key="1">
    <source>
        <dbReference type="ARBA" id="ARBA00009018"/>
    </source>
</evidence>
<feature type="binding site" evidence="5">
    <location>
        <begin position="16"/>
        <end position="21"/>
    </location>
    <ligand>
        <name>ATP</name>
        <dbReference type="ChEBI" id="CHEBI:30616"/>
    </ligand>
</feature>
<evidence type="ECO:0000313" key="7">
    <source>
        <dbReference type="EMBL" id="TLV01080.1"/>
    </source>
</evidence>
<dbReference type="PROSITE" id="PS51219">
    <property type="entry name" value="DPCK"/>
    <property type="match status" value="1"/>
</dbReference>
<keyword evidence="3 5" id="KW-0067">ATP-binding</keyword>
<comment type="subcellular location">
    <subcellularLocation>
        <location evidence="5">Cytoplasm</location>
    </subcellularLocation>
</comment>
<dbReference type="NCBIfam" id="TIGR00152">
    <property type="entry name" value="dephospho-CoA kinase"/>
    <property type="match status" value="1"/>
</dbReference>
<keyword evidence="2 5" id="KW-0547">Nucleotide-binding</keyword>
<comment type="catalytic activity">
    <reaction evidence="5">
        <text>3'-dephospho-CoA + ATP = ADP + CoA + H(+)</text>
        <dbReference type="Rhea" id="RHEA:18245"/>
        <dbReference type="ChEBI" id="CHEBI:15378"/>
        <dbReference type="ChEBI" id="CHEBI:30616"/>
        <dbReference type="ChEBI" id="CHEBI:57287"/>
        <dbReference type="ChEBI" id="CHEBI:57328"/>
        <dbReference type="ChEBI" id="CHEBI:456216"/>
        <dbReference type="EC" id="2.7.1.24"/>
    </reaction>
</comment>
<keyword evidence="5" id="KW-0963">Cytoplasm</keyword>
<dbReference type="Pfam" id="PF01121">
    <property type="entry name" value="CoaE"/>
    <property type="match status" value="1"/>
</dbReference>
<dbReference type="InterPro" id="IPR001977">
    <property type="entry name" value="Depp_CoAkinase"/>
</dbReference>
<keyword evidence="5 7" id="KW-0808">Transferase</keyword>
<dbReference type="OrthoDB" id="9812943at2"/>
<dbReference type="SUPFAM" id="SSF52540">
    <property type="entry name" value="P-loop containing nucleoside triphosphate hydrolases"/>
    <property type="match status" value="1"/>
</dbReference>
<dbReference type="CDD" id="cd02022">
    <property type="entry name" value="DPCK"/>
    <property type="match status" value="1"/>
</dbReference>
<comment type="pathway">
    <text evidence="5">Cofactor biosynthesis; coenzyme A biosynthesis; CoA from (R)-pantothenate: step 5/5.</text>
</comment>
<dbReference type="GO" id="GO:0005524">
    <property type="term" value="F:ATP binding"/>
    <property type="evidence" value="ECO:0007669"/>
    <property type="project" value="UniProtKB-UniRule"/>
</dbReference>
<organism evidence="7 8">
    <name type="scientific">Dyadobacter luticola</name>
    <dbReference type="NCBI Taxonomy" id="1979387"/>
    <lineage>
        <taxon>Bacteria</taxon>
        <taxon>Pseudomonadati</taxon>
        <taxon>Bacteroidota</taxon>
        <taxon>Cytophagia</taxon>
        <taxon>Cytophagales</taxon>
        <taxon>Spirosomataceae</taxon>
        <taxon>Dyadobacter</taxon>
    </lineage>
</organism>
<keyword evidence="5 7" id="KW-0418">Kinase</keyword>
<dbReference type="PANTHER" id="PTHR10695:SF46">
    <property type="entry name" value="BIFUNCTIONAL COENZYME A SYNTHASE-RELATED"/>
    <property type="match status" value="1"/>
</dbReference>
<dbReference type="RefSeq" id="WP_138366452.1">
    <property type="nucleotide sequence ID" value="NZ_VCEJ01000004.1"/>
</dbReference>
<dbReference type="Gene3D" id="3.40.50.300">
    <property type="entry name" value="P-loop containing nucleotide triphosphate hydrolases"/>
    <property type="match status" value="1"/>
</dbReference>
<protein>
    <recommendedName>
        <fullName evidence="5 6">Dephospho-CoA kinase</fullName>
        <ecNumber evidence="5 6">2.7.1.24</ecNumber>
    </recommendedName>
    <alternativeName>
        <fullName evidence="5">Dephosphocoenzyme A kinase</fullName>
    </alternativeName>
</protein>
<proteinExistence type="inferred from homology"/>
<evidence type="ECO:0000256" key="3">
    <source>
        <dbReference type="ARBA" id="ARBA00022840"/>
    </source>
</evidence>
<dbReference type="Proteomes" id="UP000306402">
    <property type="component" value="Unassembled WGS sequence"/>
</dbReference>
<dbReference type="InterPro" id="IPR027417">
    <property type="entry name" value="P-loop_NTPase"/>
</dbReference>